<dbReference type="SUPFAM" id="SSF48464">
    <property type="entry name" value="ENTH/VHS domain"/>
    <property type="match status" value="1"/>
</dbReference>
<dbReference type="GO" id="GO:0043328">
    <property type="term" value="P:protein transport to vacuole involved in ubiquitin-dependent protein catabolic process via the multivesicular body sorting pathway"/>
    <property type="evidence" value="ECO:0007669"/>
    <property type="project" value="InterPro"/>
</dbReference>
<evidence type="ECO:0000256" key="3">
    <source>
        <dbReference type="SAM" id="MobiDB-lite"/>
    </source>
</evidence>
<feature type="region of interest" description="Disordered" evidence="3">
    <location>
        <begin position="398"/>
        <end position="435"/>
    </location>
</feature>
<dbReference type="InterPro" id="IPR004152">
    <property type="entry name" value="GAT_dom"/>
</dbReference>
<dbReference type="Gene3D" id="1.20.58.160">
    <property type="match status" value="1"/>
</dbReference>
<dbReference type="InterPro" id="IPR044836">
    <property type="entry name" value="TOL_plant"/>
</dbReference>
<evidence type="ECO:0000259" key="4">
    <source>
        <dbReference type="PROSITE" id="PS50909"/>
    </source>
</evidence>
<dbReference type="VEuPathDB" id="FungiDB:ASPFODRAFT_504454"/>
<protein>
    <submittedName>
        <fullName evidence="5">GAT domain-containing protein</fullName>
    </submittedName>
</protein>
<dbReference type="GO" id="GO:0043130">
    <property type="term" value="F:ubiquitin binding"/>
    <property type="evidence" value="ECO:0007669"/>
    <property type="project" value="InterPro"/>
</dbReference>
<organism evidence="5 6">
    <name type="scientific">Aspergillus kawachii</name>
    <name type="common">White koji mold</name>
    <name type="synonym">Aspergillus awamori var. kawachi</name>
    <dbReference type="NCBI Taxonomy" id="1069201"/>
    <lineage>
        <taxon>Eukaryota</taxon>
        <taxon>Fungi</taxon>
        <taxon>Dikarya</taxon>
        <taxon>Ascomycota</taxon>
        <taxon>Pezizomycotina</taxon>
        <taxon>Eurotiomycetes</taxon>
        <taxon>Eurotiomycetidae</taxon>
        <taxon>Eurotiales</taxon>
        <taxon>Aspergillaceae</taxon>
        <taxon>Aspergillus</taxon>
        <taxon>Aspergillus subgen. Circumdati</taxon>
    </lineage>
</organism>
<dbReference type="PANTHER" id="PTHR45898">
    <property type="entry name" value="TOM1-LIKE PROTEIN"/>
    <property type="match status" value="1"/>
</dbReference>
<feature type="domain" description="GAT" evidence="4">
    <location>
        <begin position="206"/>
        <end position="295"/>
    </location>
</feature>
<evidence type="ECO:0000313" key="6">
    <source>
        <dbReference type="Proteomes" id="UP000075230"/>
    </source>
</evidence>
<evidence type="ECO:0000256" key="1">
    <source>
        <dbReference type="ARBA" id="ARBA00004170"/>
    </source>
</evidence>
<dbReference type="CDD" id="cd21383">
    <property type="entry name" value="GAT_GGA_Tom1-like"/>
    <property type="match status" value="1"/>
</dbReference>
<dbReference type="GO" id="GO:0016020">
    <property type="term" value="C:membrane"/>
    <property type="evidence" value="ECO:0007669"/>
    <property type="project" value="UniProtKB-SubCell"/>
</dbReference>
<evidence type="ECO:0000313" key="5">
    <source>
        <dbReference type="EMBL" id="GAT23212.1"/>
    </source>
</evidence>
<feature type="region of interest" description="Disordered" evidence="3">
    <location>
        <begin position="294"/>
        <end position="365"/>
    </location>
</feature>
<comment type="caution">
    <text evidence="5">The sequence shown here is derived from an EMBL/GenBank/DDBJ whole genome shotgun (WGS) entry which is preliminary data.</text>
</comment>
<dbReference type="InterPro" id="IPR008942">
    <property type="entry name" value="ENTH_VHS"/>
</dbReference>
<reference evidence="5 6" key="1">
    <citation type="journal article" date="2016" name="DNA Res.">
        <title>Genome sequence of Aspergillus luchuensis NBRC 4314.</title>
        <authorList>
            <person name="Yamada O."/>
            <person name="Machida M."/>
            <person name="Hosoyama A."/>
            <person name="Goto M."/>
            <person name="Takahashi T."/>
            <person name="Futagami T."/>
            <person name="Yamagata Y."/>
            <person name="Takeuchi M."/>
            <person name="Kobayashi T."/>
            <person name="Koike H."/>
            <person name="Abe K."/>
            <person name="Asai K."/>
            <person name="Arita M."/>
            <person name="Fujita N."/>
            <person name="Fukuda K."/>
            <person name="Higa K."/>
            <person name="Horikawa H."/>
            <person name="Ishikawa T."/>
            <person name="Jinno K."/>
            <person name="Kato Y."/>
            <person name="Kirimura K."/>
            <person name="Mizutani O."/>
            <person name="Nakasone K."/>
            <person name="Sano M."/>
            <person name="Shiraishi Y."/>
            <person name="Tsukahara M."/>
            <person name="Gomi K."/>
        </authorList>
    </citation>
    <scope>NUCLEOTIDE SEQUENCE [LARGE SCALE GENOMIC DNA]</scope>
    <source>
        <strain evidence="5 6">RIB 2604</strain>
    </source>
</reference>
<reference evidence="6" key="2">
    <citation type="submission" date="2016-02" db="EMBL/GenBank/DDBJ databases">
        <title>Genome sequencing of Aspergillus luchuensis NBRC 4314.</title>
        <authorList>
            <person name="Yamada O."/>
        </authorList>
    </citation>
    <scope>NUCLEOTIDE SEQUENCE [LARGE SCALE GENOMIC DNA]</scope>
    <source>
        <strain evidence="6">RIB 2604</strain>
    </source>
</reference>
<name>A0A146FC18_ASPKA</name>
<dbReference type="Proteomes" id="UP000075230">
    <property type="component" value="Unassembled WGS sequence"/>
</dbReference>
<dbReference type="GO" id="GO:0035091">
    <property type="term" value="F:phosphatidylinositol binding"/>
    <property type="evidence" value="ECO:0007669"/>
    <property type="project" value="InterPro"/>
</dbReference>
<dbReference type="InterPro" id="IPR038425">
    <property type="entry name" value="GAT_sf"/>
</dbReference>
<dbReference type="AlphaFoldDB" id="A0A146FC18"/>
<feature type="compositionally biased region" description="Low complexity" evidence="3">
    <location>
        <begin position="300"/>
        <end position="334"/>
    </location>
</feature>
<dbReference type="GO" id="GO:0005737">
    <property type="term" value="C:cytoplasm"/>
    <property type="evidence" value="ECO:0007669"/>
    <property type="project" value="UniProtKB-ARBA"/>
</dbReference>
<dbReference type="SUPFAM" id="SSF89009">
    <property type="entry name" value="GAT-like domain"/>
    <property type="match status" value="1"/>
</dbReference>
<accession>A0A146FC18</accession>
<dbReference type="PANTHER" id="PTHR45898:SF4">
    <property type="entry name" value="TARGET OF MYB PROTEIN 1"/>
    <property type="match status" value="1"/>
</dbReference>
<feature type="compositionally biased region" description="Low complexity" evidence="3">
    <location>
        <begin position="422"/>
        <end position="435"/>
    </location>
</feature>
<evidence type="ECO:0000256" key="2">
    <source>
        <dbReference type="ARBA" id="ARBA00023136"/>
    </source>
</evidence>
<gene>
    <name evidence="5" type="ORF">RIB2604_01703500</name>
</gene>
<comment type="subcellular location">
    <subcellularLocation>
        <location evidence="1">Membrane</location>
        <topology evidence="1">Peripheral membrane protein</topology>
    </subcellularLocation>
</comment>
<sequence length="435" mass="47729">MKRLFNSFSRRSNRVLRIGPQQRRMSHPAEPPPPSIIALIPIPRLVDSDHEFVHLPAIVESAESSPNAAREAALRISKLLSNPAKARSNVQYNAIMLMRILIDNPGHTFSRNIDAKFVATVKDLFRNGRDMNVHSFLRDTLDSLEMQRAWDEDLALLLGMWSKEKEKYAPKNTGNPGLTQPLVQPYRQTPNYFNNAPNQNQHGGLPQPEELSARISEAKTSAKLLIQFVQSTPPAEMLENELIKEFSDRCRTASRFIQNYIHATNPAPDEDTLVTLIEANDELSVALSKHQHALLQARRAQGQSGSQSPASSSQASSSGAVQPPAPAAAGGASAPPVPPRNQTQSPLSSGSSSTAPVLPRTYSNGAGRFEYRSEDFQVQNPFADTSAPAAATGTVPVAPAVYGDQQQARAEGSSPDWWAEGQQQQQQQRPVQQHY</sequence>
<dbReference type="Pfam" id="PF03127">
    <property type="entry name" value="GAT"/>
    <property type="match status" value="1"/>
</dbReference>
<dbReference type="EMBL" id="BCWF01000017">
    <property type="protein sequence ID" value="GAT23212.1"/>
    <property type="molecule type" value="Genomic_DNA"/>
</dbReference>
<keyword evidence="2" id="KW-0472">Membrane</keyword>
<dbReference type="PROSITE" id="PS50909">
    <property type="entry name" value="GAT"/>
    <property type="match status" value="1"/>
</dbReference>
<dbReference type="Gene3D" id="1.25.40.90">
    <property type="match status" value="1"/>
</dbReference>
<proteinExistence type="predicted"/>